<dbReference type="KEGG" id="mej:Q7A_143"/>
<gene>
    <name evidence="3" type="ordered locus">Q7A_143</name>
</gene>
<keyword evidence="2" id="KW-1134">Transmembrane beta strand</keyword>
<evidence type="ECO:0000256" key="2">
    <source>
        <dbReference type="RuleBase" id="RU362097"/>
    </source>
</evidence>
<dbReference type="Proteomes" id="UP000009144">
    <property type="component" value="Chromosome"/>
</dbReference>
<comment type="subcellular location">
    <subcellularLocation>
        <location evidence="2">Cell outer membrane</location>
        <topology evidence="2">Lipid-anchor</topology>
    </subcellularLocation>
</comment>
<name>I1XF33_METNJ</name>
<dbReference type="NCBIfam" id="TIGR01845">
    <property type="entry name" value="outer_NodT"/>
    <property type="match status" value="1"/>
</dbReference>
<evidence type="ECO:0000313" key="4">
    <source>
        <dbReference type="Proteomes" id="UP000009144"/>
    </source>
</evidence>
<dbReference type="Pfam" id="PF02321">
    <property type="entry name" value="OEP"/>
    <property type="match status" value="2"/>
</dbReference>
<dbReference type="GO" id="GO:0009279">
    <property type="term" value="C:cell outer membrane"/>
    <property type="evidence" value="ECO:0007669"/>
    <property type="project" value="UniProtKB-SubCell"/>
</dbReference>
<evidence type="ECO:0000313" key="3">
    <source>
        <dbReference type="EMBL" id="AFI83002.1"/>
    </source>
</evidence>
<reference evidence="3 4" key="2">
    <citation type="journal article" date="2013" name="Int. J. Syst. Evol. Microbiol.">
        <title>Methylophaga nitratireducenticrescens sp. nov. and Methylophaga frappieri sp. nov., isolated from the biofilm of the methanol-fed denitrification system treating the seawater at the Montreal Biodome.</title>
        <authorList>
            <person name="Villeneuve C."/>
            <person name="Martineau C."/>
            <person name="Mauffrey F."/>
            <person name="Villemur R."/>
        </authorList>
    </citation>
    <scope>NUCLEOTIDE SEQUENCE [LARGE SCALE GENOMIC DNA]</scope>
    <source>
        <strain evidence="3 4">JAM1</strain>
    </source>
</reference>
<dbReference type="InterPro" id="IPR003423">
    <property type="entry name" value="OMP_efflux"/>
</dbReference>
<proteinExistence type="inferred from homology"/>
<dbReference type="HOGENOM" id="CLU_012817_13_3_6"/>
<dbReference type="PANTHER" id="PTHR30203:SF32">
    <property type="entry name" value="CATION EFFLUX SYSTEM PROTEIN CUSC"/>
    <property type="match status" value="1"/>
</dbReference>
<dbReference type="PATRIC" id="fig|754476.3.peg.142"/>
<comment type="similarity">
    <text evidence="1 2">Belongs to the outer membrane factor (OMF) (TC 1.B.17) family.</text>
</comment>
<dbReference type="Gene3D" id="2.20.200.10">
    <property type="entry name" value="Outer membrane efflux proteins (OEP)"/>
    <property type="match status" value="1"/>
</dbReference>
<organism evidence="3 4">
    <name type="scientific">Methylophaga nitratireducenticrescens</name>
    <dbReference type="NCBI Taxonomy" id="754476"/>
    <lineage>
        <taxon>Bacteria</taxon>
        <taxon>Pseudomonadati</taxon>
        <taxon>Pseudomonadota</taxon>
        <taxon>Gammaproteobacteria</taxon>
        <taxon>Thiotrichales</taxon>
        <taxon>Piscirickettsiaceae</taxon>
        <taxon>Methylophaga</taxon>
    </lineage>
</organism>
<protein>
    <submittedName>
        <fullName evidence="3">RND efflux system, outer membrane lipoprotein CmeC</fullName>
    </submittedName>
</protein>
<keyword evidence="2" id="KW-0812">Transmembrane</keyword>
<evidence type="ECO:0000256" key="1">
    <source>
        <dbReference type="ARBA" id="ARBA00007613"/>
    </source>
</evidence>
<dbReference type="InterPro" id="IPR010131">
    <property type="entry name" value="MdtP/NodT-like"/>
</dbReference>
<dbReference type="STRING" id="754476.Q7A_143"/>
<dbReference type="PANTHER" id="PTHR30203">
    <property type="entry name" value="OUTER MEMBRANE CATION EFFLUX PROTEIN"/>
    <property type="match status" value="1"/>
</dbReference>
<dbReference type="SUPFAM" id="SSF56954">
    <property type="entry name" value="Outer membrane efflux proteins (OEP)"/>
    <property type="match status" value="1"/>
</dbReference>
<dbReference type="eggNOG" id="COG1538">
    <property type="taxonomic scope" value="Bacteria"/>
</dbReference>
<reference evidence="3 4" key="1">
    <citation type="journal article" date="2012" name="J. Bacteriol.">
        <title>Complete genome sequences of Methylophaga sp. strain JAM1 and Methylophaga sp. strain JAM7.</title>
        <authorList>
            <person name="Villeneuve C."/>
            <person name="Martineau C."/>
            <person name="Mauffrey F."/>
            <person name="Villemur R."/>
        </authorList>
    </citation>
    <scope>NUCLEOTIDE SEQUENCE [LARGE SCALE GENOMIC DNA]</scope>
    <source>
        <strain evidence="3 4">JAM1</strain>
    </source>
</reference>
<dbReference type="Gene3D" id="1.20.1600.10">
    <property type="entry name" value="Outer membrane efflux proteins (OEP)"/>
    <property type="match status" value="1"/>
</dbReference>
<dbReference type="OrthoDB" id="9770517at2"/>
<dbReference type="GO" id="GO:0015562">
    <property type="term" value="F:efflux transmembrane transporter activity"/>
    <property type="evidence" value="ECO:0007669"/>
    <property type="project" value="InterPro"/>
</dbReference>
<keyword evidence="4" id="KW-1185">Reference proteome</keyword>
<dbReference type="PROSITE" id="PS51257">
    <property type="entry name" value="PROKAR_LIPOPROTEIN"/>
    <property type="match status" value="1"/>
</dbReference>
<accession>I1XF33</accession>
<keyword evidence="2" id="KW-0472">Membrane</keyword>
<keyword evidence="2 3" id="KW-0449">Lipoprotein</keyword>
<keyword evidence="2" id="KW-0564">Palmitate</keyword>
<sequence>MNAKLKLISVMTISAVLSGCSMIPDYQRPANPVMLENSESVVDASLAADTGWQEFYQDEQLQQLIALSLENNRNLRATVLQVEQLRAQYKIQRAELLPAVDGTASATRQRLSEGVSSGSQTVGGGGIYEEYQIGVGISAWEIDFFGRIDSLQQAALEQFLASEASRRSIQLTLVSEVADAWFSWQATVAQLEFSSSTREAREESYELINKRFESGLASELALRQAETALHEARIAESSFQQQANQNFTALELLVGQRLDRQHWQADWEDDDPLLQDLPVNLSSEVLLARPDVMQAEHQIKAANANIGAARAAFFPRISLTTAIGIGGSTPSDLSDSGNRLWQISPQLSVPLLDWGVNDANLDVAELEKDINIARYQETIQRAFKEVLDEMQARDTLDAQLNAQQDLTKATNRSLELAQIRYDAGVDSYLEVLDAQRSHIDAQLAQIDTRLARLRNQLTLYKALGGGLKAYSGEVIEPAMP</sequence>
<dbReference type="RefSeq" id="WP_014705378.1">
    <property type="nucleotide sequence ID" value="NC_017857.3"/>
</dbReference>
<dbReference type="EMBL" id="CP003390">
    <property type="protein sequence ID" value="AFI83002.1"/>
    <property type="molecule type" value="Genomic_DNA"/>
</dbReference>
<dbReference type="AlphaFoldDB" id="I1XF33"/>